<dbReference type="OrthoDB" id="64915at2759"/>
<dbReference type="Pfam" id="PF02894">
    <property type="entry name" value="GFO_IDH_MocA_C"/>
    <property type="match status" value="1"/>
</dbReference>
<evidence type="ECO:0008006" key="5">
    <source>
        <dbReference type="Google" id="ProtNLM"/>
    </source>
</evidence>
<feature type="domain" description="Gfo/Idh/MocA-like oxidoreductase C-terminal" evidence="2">
    <location>
        <begin position="143"/>
        <end position="341"/>
    </location>
</feature>
<evidence type="ECO:0000313" key="4">
    <source>
        <dbReference type="Proteomes" id="UP000697127"/>
    </source>
</evidence>
<dbReference type="GO" id="GO:0005737">
    <property type="term" value="C:cytoplasm"/>
    <property type="evidence" value="ECO:0007669"/>
    <property type="project" value="TreeGrafter"/>
</dbReference>
<evidence type="ECO:0000313" key="3">
    <source>
        <dbReference type="EMBL" id="KAG0689266.1"/>
    </source>
</evidence>
<keyword evidence="4" id="KW-1185">Reference proteome</keyword>
<dbReference type="InterPro" id="IPR000683">
    <property type="entry name" value="Gfo/Idh/MocA-like_OxRdtase_N"/>
</dbReference>
<dbReference type="AlphaFoldDB" id="A0A9P7BFT9"/>
<sequence length="349" mass="38725">MSTDKQTKVAIIGTGIFAKKAHLPSLENSPYFNPVAVYNRTIPKAETFANEAKSDLKVYKEFDDAFKDPEIDLIDVLLPVQFNLNAVEKAVEFKKNIVIEKPIAANLDQAREIVKISKENPNILIAVNEHWVYLKAVNELKNAITKIGNVVGFNYHSTGSFNFDNQYLTTSWRQNPEHIGGFLSDGGVHQLALLTSVLGNVEELNARTTQVRPQSGDVDVVWALCKLKSGVIGSFNYGSAFGNKEKKGFFEILGDNGSIYYDFSPKSGDRFILRTGGLSANDEKTEVEIKIDNEYWSTAREFELLGKELRGEKGSISCWPEVAFHHLAIVDAMLKSSQADSKTVVVATP</sequence>
<dbReference type="PANTHER" id="PTHR42840:SF5">
    <property type="entry name" value="NAD(P)-BINDING ROSSMANN-FOLD SUPERFAMILY PROTEIN"/>
    <property type="match status" value="1"/>
</dbReference>
<organism evidence="3 4">
    <name type="scientific">Pichia californica</name>
    <dbReference type="NCBI Taxonomy" id="460514"/>
    <lineage>
        <taxon>Eukaryota</taxon>
        <taxon>Fungi</taxon>
        <taxon>Dikarya</taxon>
        <taxon>Ascomycota</taxon>
        <taxon>Saccharomycotina</taxon>
        <taxon>Pichiomycetes</taxon>
        <taxon>Pichiales</taxon>
        <taxon>Pichiaceae</taxon>
        <taxon>Pichia</taxon>
    </lineage>
</organism>
<comment type="caution">
    <text evidence="3">The sequence shown here is derived from an EMBL/GenBank/DDBJ whole genome shotgun (WGS) entry which is preliminary data.</text>
</comment>
<dbReference type="InterPro" id="IPR004104">
    <property type="entry name" value="Gfo/Idh/MocA-like_OxRdtase_C"/>
</dbReference>
<dbReference type="Gene3D" id="3.40.50.720">
    <property type="entry name" value="NAD(P)-binding Rossmann-like Domain"/>
    <property type="match status" value="1"/>
</dbReference>
<dbReference type="InterPro" id="IPR036291">
    <property type="entry name" value="NAD(P)-bd_dom_sf"/>
</dbReference>
<name>A0A9P7BFT9_9ASCO</name>
<dbReference type="GO" id="GO:0000166">
    <property type="term" value="F:nucleotide binding"/>
    <property type="evidence" value="ECO:0007669"/>
    <property type="project" value="InterPro"/>
</dbReference>
<dbReference type="EMBL" id="PUHW01000090">
    <property type="protein sequence ID" value="KAG0689266.1"/>
    <property type="molecule type" value="Genomic_DNA"/>
</dbReference>
<dbReference type="GO" id="GO:0006740">
    <property type="term" value="P:NADPH regeneration"/>
    <property type="evidence" value="ECO:0007669"/>
    <property type="project" value="TreeGrafter"/>
</dbReference>
<protein>
    <recommendedName>
        <fullName evidence="5">Gfo/Idh/MocA-like oxidoreductase N-terminal domain-containing protein</fullName>
    </recommendedName>
</protein>
<accession>A0A9P7BFT9</accession>
<dbReference type="PANTHER" id="PTHR42840">
    <property type="entry name" value="NAD(P)-BINDING ROSSMANN-FOLD SUPERFAMILY PROTEIN-RELATED"/>
    <property type="match status" value="1"/>
</dbReference>
<reference evidence="3" key="1">
    <citation type="submission" date="2020-11" db="EMBL/GenBank/DDBJ databases">
        <title>Kefir isolates.</title>
        <authorList>
            <person name="Marcisauskas S."/>
            <person name="Kim Y."/>
            <person name="Blasche S."/>
        </authorList>
    </citation>
    <scope>NUCLEOTIDE SEQUENCE</scope>
    <source>
        <strain evidence="3">Olga-1</strain>
    </source>
</reference>
<dbReference type="GO" id="GO:0016491">
    <property type="term" value="F:oxidoreductase activity"/>
    <property type="evidence" value="ECO:0007669"/>
    <property type="project" value="TreeGrafter"/>
</dbReference>
<feature type="domain" description="Gfo/Idh/MocA-like oxidoreductase N-terminal" evidence="1">
    <location>
        <begin position="8"/>
        <end position="125"/>
    </location>
</feature>
<proteinExistence type="predicted"/>
<dbReference type="Pfam" id="PF01408">
    <property type="entry name" value="GFO_IDH_MocA"/>
    <property type="match status" value="1"/>
</dbReference>
<dbReference type="Proteomes" id="UP000697127">
    <property type="component" value="Unassembled WGS sequence"/>
</dbReference>
<evidence type="ECO:0000259" key="1">
    <source>
        <dbReference type="Pfam" id="PF01408"/>
    </source>
</evidence>
<dbReference type="SUPFAM" id="SSF55347">
    <property type="entry name" value="Glyceraldehyde-3-phosphate dehydrogenase-like, C-terminal domain"/>
    <property type="match status" value="1"/>
</dbReference>
<dbReference type="SUPFAM" id="SSF51735">
    <property type="entry name" value="NAD(P)-binding Rossmann-fold domains"/>
    <property type="match status" value="1"/>
</dbReference>
<evidence type="ECO:0000259" key="2">
    <source>
        <dbReference type="Pfam" id="PF02894"/>
    </source>
</evidence>
<gene>
    <name evidence="3" type="ORF">C6P40_005322</name>
</gene>
<dbReference type="Gene3D" id="3.30.360.10">
    <property type="entry name" value="Dihydrodipicolinate Reductase, domain 2"/>
    <property type="match status" value="1"/>
</dbReference>